<dbReference type="AlphaFoldDB" id="A0A0B7I7C6"/>
<dbReference type="Pfam" id="PF13205">
    <property type="entry name" value="Big_5"/>
    <property type="match status" value="1"/>
</dbReference>
<dbReference type="InterPro" id="IPR032812">
    <property type="entry name" value="SbsA_Ig"/>
</dbReference>
<sequence>MGCNLSKEDNFRNMLKKYGYFIVLIISLSIFLRCARRGSPTGGPKDETPPVLLQVTPPSATTGFDKKKIRLVFDELVTIKDLRKQLIVSPPMENFPIVSPMNASRNLEISILDTLKPNTTYVFNFGNSIQDYNEGNVYKDFKYVFSTGKFIDSLKVTGKIKDALKSKPDKSIVVMLYEYNESYKDSVVYKNKPLYIGYANDSLNTFEINHIRKGKYMLMAMQDKNNNYLFNQKEDKIAFLEQPIFVKGDTVISYELTLFKEKWNYKAARPIQASENRFIFGFEGDTDNVKIEPISKQTNDFKYVISKEPKKDTLNFWFSPKQDSLRFTITKGEKIDTFTTRLRKMKPDSLQISNLFSGDLPKGKYFGWKSNIPIMKTDTTKVQVFEKDSIRIPFKTKLSEDRLEYLIVFDAKYGESYRVKAFPDAMIDFFGKTNDTLEVKLRTKKQDEYSVLKLTLKGEVDYPILIQLTDEKGDIHRELYTEKPENQYIFEAVPPKKYRLRIIEDKNGNKKWDTGNFLKRQQAEKIIHHPKEIELRANWDIEETFSW</sequence>
<name>A0A0B7I7C6_9FLAO</name>
<dbReference type="EMBL" id="CDOI01000161">
    <property type="protein sequence ID" value="CEN47861.1"/>
    <property type="molecule type" value="Genomic_DNA"/>
</dbReference>
<proteinExistence type="predicted"/>
<keyword evidence="2" id="KW-0812">Transmembrane</keyword>
<dbReference type="Proteomes" id="UP000045051">
    <property type="component" value="Unassembled WGS sequence"/>
</dbReference>
<evidence type="ECO:0000313" key="4">
    <source>
        <dbReference type="EMBL" id="CEN47861.1"/>
    </source>
</evidence>
<keyword evidence="2" id="KW-0472">Membrane</keyword>
<evidence type="ECO:0000256" key="2">
    <source>
        <dbReference type="SAM" id="Phobius"/>
    </source>
</evidence>
<feature type="domain" description="SbsA Ig-like" evidence="3">
    <location>
        <begin position="46"/>
        <end position="147"/>
    </location>
</feature>
<reference evidence="4 5" key="1">
    <citation type="submission" date="2015-01" db="EMBL/GenBank/DDBJ databases">
        <authorList>
            <person name="MANFREDI Pablo"/>
        </authorList>
    </citation>
    <scope>NUCLEOTIDE SEQUENCE [LARGE SCALE GENOMIC DNA]</scope>
    <source>
        <strain evidence="4 5">CcD38</strain>
    </source>
</reference>
<keyword evidence="5" id="KW-1185">Reference proteome</keyword>
<accession>A0A0B7I7C6</accession>
<protein>
    <recommendedName>
        <fullName evidence="3">SbsA Ig-like domain-containing protein</fullName>
    </recommendedName>
</protein>
<evidence type="ECO:0000256" key="1">
    <source>
        <dbReference type="ARBA" id="ARBA00022729"/>
    </source>
</evidence>
<keyword evidence="2" id="KW-1133">Transmembrane helix</keyword>
<organism evidence="4 5">
    <name type="scientific">Capnocytophaga canis</name>
    <dbReference type="NCBI Taxonomy" id="1848903"/>
    <lineage>
        <taxon>Bacteria</taxon>
        <taxon>Pseudomonadati</taxon>
        <taxon>Bacteroidota</taxon>
        <taxon>Flavobacteriia</taxon>
        <taxon>Flavobacteriales</taxon>
        <taxon>Flavobacteriaceae</taxon>
        <taxon>Capnocytophaga</taxon>
    </lineage>
</organism>
<keyword evidence="1" id="KW-0732">Signal</keyword>
<feature type="transmembrane region" description="Helical" evidence="2">
    <location>
        <begin position="18"/>
        <end position="35"/>
    </location>
</feature>
<evidence type="ECO:0000259" key="3">
    <source>
        <dbReference type="Pfam" id="PF13205"/>
    </source>
</evidence>
<gene>
    <name evidence="4" type="ORF">CCAND38_490025</name>
</gene>
<evidence type="ECO:0000313" key="5">
    <source>
        <dbReference type="Proteomes" id="UP000045051"/>
    </source>
</evidence>